<evidence type="ECO:0000313" key="1">
    <source>
        <dbReference type="EMBL" id="KAH7035198.1"/>
    </source>
</evidence>
<protein>
    <submittedName>
        <fullName evidence="1">Uncharacterized protein</fullName>
    </submittedName>
</protein>
<comment type="caution">
    <text evidence="1">The sequence shown here is derived from an EMBL/GenBank/DDBJ whole genome shotgun (WGS) entry which is preliminary data.</text>
</comment>
<evidence type="ECO:0000313" key="2">
    <source>
        <dbReference type="Proteomes" id="UP000756346"/>
    </source>
</evidence>
<keyword evidence="2" id="KW-1185">Reference proteome</keyword>
<organism evidence="1 2">
    <name type="scientific">Microdochium trichocladiopsis</name>
    <dbReference type="NCBI Taxonomy" id="1682393"/>
    <lineage>
        <taxon>Eukaryota</taxon>
        <taxon>Fungi</taxon>
        <taxon>Dikarya</taxon>
        <taxon>Ascomycota</taxon>
        <taxon>Pezizomycotina</taxon>
        <taxon>Sordariomycetes</taxon>
        <taxon>Xylariomycetidae</taxon>
        <taxon>Xylariales</taxon>
        <taxon>Microdochiaceae</taxon>
        <taxon>Microdochium</taxon>
    </lineage>
</organism>
<dbReference type="EMBL" id="JAGTJQ010000003">
    <property type="protein sequence ID" value="KAH7035198.1"/>
    <property type="molecule type" value="Genomic_DNA"/>
</dbReference>
<dbReference type="AlphaFoldDB" id="A0A9P8YB11"/>
<accession>A0A9P8YB11</accession>
<dbReference type="GeneID" id="70193086"/>
<gene>
    <name evidence="1" type="ORF">B0I36DRAFT_89424</name>
</gene>
<proteinExistence type="predicted"/>
<dbReference type="RefSeq" id="XP_046015291.1">
    <property type="nucleotide sequence ID" value="XM_046163540.1"/>
</dbReference>
<dbReference type="Proteomes" id="UP000756346">
    <property type="component" value="Unassembled WGS sequence"/>
</dbReference>
<sequence length="106" mass="11618">MSRSLCRHMILCAASESLDSGESLTEASTKTAACGHDFVGRNSTRRETSVRGFALHRFGELDSLMIGEALLLSETRVTAAGSSPRASWLAKGIKRLIRFHRHSLLM</sequence>
<name>A0A9P8YB11_9PEZI</name>
<reference evidence="1" key="1">
    <citation type="journal article" date="2021" name="Nat. Commun.">
        <title>Genetic determinants of endophytism in the Arabidopsis root mycobiome.</title>
        <authorList>
            <person name="Mesny F."/>
            <person name="Miyauchi S."/>
            <person name="Thiergart T."/>
            <person name="Pickel B."/>
            <person name="Atanasova L."/>
            <person name="Karlsson M."/>
            <person name="Huettel B."/>
            <person name="Barry K.W."/>
            <person name="Haridas S."/>
            <person name="Chen C."/>
            <person name="Bauer D."/>
            <person name="Andreopoulos W."/>
            <person name="Pangilinan J."/>
            <person name="LaButti K."/>
            <person name="Riley R."/>
            <person name="Lipzen A."/>
            <person name="Clum A."/>
            <person name="Drula E."/>
            <person name="Henrissat B."/>
            <person name="Kohler A."/>
            <person name="Grigoriev I.V."/>
            <person name="Martin F.M."/>
            <person name="Hacquard S."/>
        </authorList>
    </citation>
    <scope>NUCLEOTIDE SEQUENCE</scope>
    <source>
        <strain evidence="1">MPI-CAGE-CH-0230</strain>
    </source>
</reference>